<proteinExistence type="predicted"/>
<feature type="compositionally biased region" description="Polar residues" evidence="1">
    <location>
        <begin position="1"/>
        <end position="16"/>
    </location>
</feature>
<evidence type="ECO:0000256" key="1">
    <source>
        <dbReference type="SAM" id="MobiDB-lite"/>
    </source>
</evidence>
<dbReference type="PANTHER" id="PTHR13371">
    <property type="entry name" value="GLYCINE-, GLUTAMATE-, THIENYLCYCLOHEXYLPIPERIDINE-BINDING PROTEIN"/>
    <property type="match status" value="1"/>
</dbReference>
<feature type="non-terminal residue" evidence="3">
    <location>
        <position position="1"/>
    </location>
</feature>
<dbReference type="EMBL" id="CAJVQB010048530">
    <property type="protein sequence ID" value="CAG8834037.1"/>
    <property type="molecule type" value="Genomic_DNA"/>
</dbReference>
<evidence type="ECO:0000259" key="2">
    <source>
        <dbReference type="Pfam" id="PF21039"/>
    </source>
</evidence>
<gene>
    <name evidence="3" type="ORF">GMARGA_LOCUS31853</name>
</gene>
<accession>A0ABN7WJQ8</accession>
<evidence type="ECO:0000313" key="4">
    <source>
        <dbReference type="Proteomes" id="UP000789901"/>
    </source>
</evidence>
<dbReference type="Pfam" id="PF21039">
    <property type="entry name" value="CEP104_ZnF"/>
    <property type="match status" value="2"/>
</dbReference>
<dbReference type="PANTHER" id="PTHR13371:SF0">
    <property type="entry name" value="CENTROSOMAL PROTEIN OF 104 KDA"/>
    <property type="match status" value="1"/>
</dbReference>
<sequence>TKGSINDTVSPKSSPCSKAGSKDMSSRRDSTEEQKVPRKNSSRPTDATLCERLEEYAPIEEPKGGGICIFCDEYNENFTDENLISHNRTECPLWTKCRLCNKILEISTLDDHMLLCESEKQKDGGICIFCNEYNENFTEEYLVTHYWTECPVLTKCRLCNIILEISTLDDHMLFDCDKYKFVKQCIICREIIDVDDYLAHITKKTCIAINDDKVRCPLCRGVIKPANEDGWNSHLLSANGCPKN</sequence>
<feature type="domain" description="Centrosomal protein CEP104 Zn finger" evidence="2">
    <location>
        <begin position="127"/>
        <end position="236"/>
    </location>
</feature>
<feature type="non-terminal residue" evidence="3">
    <location>
        <position position="244"/>
    </location>
</feature>
<comment type="caution">
    <text evidence="3">The sequence shown here is derived from an EMBL/GenBank/DDBJ whole genome shotgun (WGS) entry which is preliminary data.</text>
</comment>
<name>A0ABN7WJQ8_GIGMA</name>
<reference evidence="3 4" key="1">
    <citation type="submission" date="2021-06" db="EMBL/GenBank/DDBJ databases">
        <authorList>
            <person name="Kallberg Y."/>
            <person name="Tangrot J."/>
            <person name="Rosling A."/>
        </authorList>
    </citation>
    <scope>NUCLEOTIDE SEQUENCE [LARGE SCALE GENOMIC DNA]</scope>
    <source>
        <strain evidence="3 4">120-4 pot B 10/14</strain>
    </source>
</reference>
<organism evidence="3 4">
    <name type="scientific">Gigaspora margarita</name>
    <dbReference type="NCBI Taxonomy" id="4874"/>
    <lineage>
        <taxon>Eukaryota</taxon>
        <taxon>Fungi</taxon>
        <taxon>Fungi incertae sedis</taxon>
        <taxon>Mucoromycota</taxon>
        <taxon>Glomeromycotina</taxon>
        <taxon>Glomeromycetes</taxon>
        <taxon>Diversisporales</taxon>
        <taxon>Gigasporaceae</taxon>
        <taxon>Gigaspora</taxon>
    </lineage>
</organism>
<dbReference type="InterPro" id="IPR048738">
    <property type="entry name" value="CEP104_Znf"/>
</dbReference>
<dbReference type="InterPro" id="IPR052607">
    <property type="entry name" value="CEP104-like"/>
</dbReference>
<feature type="region of interest" description="Disordered" evidence="1">
    <location>
        <begin position="1"/>
        <end position="44"/>
    </location>
</feature>
<feature type="domain" description="Centrosomal protein CEP104 Zn finger" evidence="2">
    <location>
        <begin position="68"/>
        <end position="120"/>
    </location>
</feature>
<keyword evidence="4" id="KW-1185">Reference proteome</keyword>
<dbReference type="Proteomes" id="UP000789901">
    <property type="component" value="Unassembled WGS sequence"/>
</dbReference>
<protein>
    <submittedName>
        <fullName evidence="3">3885_t:CDS:1</fullName>
    </submittedName>
</protein>
<evidence type="ECO:0000313" key="3">
    <source>
        <dbReference type="EMBL" id="CAG8834037.1"/>
    </source>
</evidence>
<feature type="compositionally biased region" description="Basic and acidic residues" evidence="1">
    <location>
        <begin position="20"/>
        <end position="36"/>
    </location>
</feature>